<dbReference type="Proteomes" id="UP000824014">
    <property type="component" value="Unassembled WGS sequence"/>
</dbReference>
<sequence>MKRTFYSMLTLLACAIGLLAGCTKNESPDWVDVDKVTVTLDAAGETAVIIAVESSTSWTATPSASWVQVAVEATTLSVTAEPNEAVADRTADLVIQAGSAEITVKVVQVGRESQTAYYRFMTDMQGATISPSGKFVGAYTARVDKGGQIEWEVYLIDLATNEKKLLATLPYSLYQFDGVRAVTDEGIVFMDHDMIQTVLMKEGEADYMLPGFEDVEDIRIAATSAGDGSVWVGYATGPTGMVPVKYVHGVPERMEMPKTNFRGQEVGNVVVRGCSADGSMAYGSTWDNLDFGMLYWDKDGHVHWAGEDIYQVEPTEMIGPMGEPYTDYLVTGLQIQADAFNMSPNGRYIGGLYYKEEVNADRTDVVITQIAAVYDTEEHKTIILSDYSGYGGVTAVTDDGLALISKSMQSYYCQTDVVNLATGENLGDGIDYVMDKFGLVLPASHGLTYLPIGGQAAFGEEAAPGNNLMWYWYVVAR</sequence>
<dbReference type="CDD" id="cd14948">
    <property type="entry name" value="BACON"/>
    <property type="match status" value="1"/>
</dbReference>
<name>A0A9D2DER4_9BACT</name>
<dbReference type="PROSITE" id="PS51257">
    <property type="entry name" value="PROKAR_LIPOPROTEIN"/>
    <property type="match status" value="1"/>
</dbReference>
<keyword evidence="1" id="KW-0732">Signal</keyword>
<evidence type="ECO:0000313" key="3">
    <source>
        <dbReference type="EMBL" id="HIZ15682.1"/>
    </source>
</evidence>
<evidence type="ECO:0000313" key="4">
    <source>
        <dbReference type="Proteomes" id="UP000824014"/>
    </source>
</evidence>
<reference evidence="3" key="2">
    <citation type="submission" date="2021-04" db="EMBL/GenBank/DDBJ databases">
        <authorList>
            <person name="Gilroy R."/>
        </authorList>
    </citation>
    <scope>NUCLEOTIDE SEQUENCE</scope>
    <source>
        <strain evidence="3">ChiHjej11B10-19426</strain>
    </source>
</reference>
<accession>A0A9D2DER4</accession>
<evidence type="ECO:0000256" key="1">
    <source>
        <dbReference type="SAM" id="SignalP"/>
    </source>
</evidence>
<dbReference type="EMBL" id="DXCC01000027">
    <property type="protein sequence ID" value="HIZ15682.1"/>
    <property type="molecule type" value="Genomic_DNA"/>
</dbReference>
<dbReference type="Gene3D" id="2.60.40.10">
    <property type="entry name" value="Immunoglobulins"/>
    <property type="match status" value="1"/>
</dbReference>
<dbReference type="InterPro" id="IPR013783">
    <property type="entry name" value="Ig-like_fold"/>
</dbReference>
<feature type="domain" description="BACON" evidence="2">
    <location>
        <begin position="56"/>
        <end position="108"/>
    </location>
</feature>
<organism evidence="3 4">
    <name type="scientific">Candidatus Tidjanibacter faecipullorum</name>
    <dbReference type="NCBI Taxonomy" id="2838766"/>
    <lineage>
        <taxon>Bacteria</taxon>
        <taxon>Pseudomonadati</taxon>
        <taxon>Bacteroidota</taxon>
        <taxon>Bacteroidia</taxon>
        <taxon>Bacteroidales</taxon>
        <taxon>Rikenellaceae</taxon>
        <taxon>Tidjanibacter</taxon>
    </lineage>
</organism>
<gene>
    <name evidence="3" type="ORF">H9816_07225</name>
</gene>
<proteinExistence type="predicted"/>
<feature type="signal peptide" evidence="1">
    <location>
        <begin position="1"/>
        <end position="20"/>
    </location>
</feature>
<reference evidence="3" key="1">
    <citation type="journal article" date="2021" name="PeerJ">
        <title>Extensive microbial diversity within the chicken gut microbiome revealed by metagenomics and culture.</title>
        <authorList>
            <person name="Gilroy R."/>
            <person name="Ravi A."/>
            <person name="Getino M."/>
            <person name="Pursley I."/>
            <person name="Horton D.L."/>
            <person name="Alikhan N.F."/>
            <person name="Baker D."/>
            <person name="Gharbi K."/>
            <person name="Hall N."/>
            <person name="Watson M."/>
            <person name="Adriaenssens E.M."/>
            <person name="Foster-Nyarko E."/>
            <person name="Jarju S."/>
            <person name="Secka A."/>
            <person name="Antonio M."/>
            <person name="Oren A."/>
            <person name="Chaudhuri R.R."/>
            <person name="La Ragione R."/>
            <person name="Hildebrand F."/>
            <person name="Pallen M.J."/>
        </authorList>
    </citation>
    <scope>NUCLEOTIDE SEQUENCE</scope>
    <source>
        <strain evidence="3">ChiHjej11B10-19426</strain>
    </source>
</reference>
<dbReference type="Pfam" id="PF13004">
    <property type="entry name" value="BACON"/>
    <property type="match status" value="1"/>
</dbReference>
<comment type="caution">
    <text evidence="3">The sequence shown here is derived from an EMBL/GenBank/DDBJ whole genome shotgun (WGS) entry which is preliminary data.</text>
</comment>
<dbReference type="AlphaFoldDB" id="A0A9D2DER4"/>
<evidence type="ECO:0000259" key="2">
    <source>
        <dbReference type="Pfam" id="PF13004"/>
    </source>
</evidence>
<protein>
    <submittedName>
        <fullName evidence="3">BACON domain-containing protein</fullName>
    </submittedName>
</protein>
<feature type="chain" id="PRO_5039719757" evidence="1">
    <location>
        <begin position="21"/>
        <end position="477"/>
    </location>
</feature>
<dbReference type="InterPro" id="IPR024361">
    <property type="entry name" value="BACON"/>
</dbReference>